<reference evidence="1 2" key="1">
    <citation type="submission" date="2023-10" db="EMBL/GenBank/DDBJ databases">
        <title>Draft genome sequence of Xylaria bambusicola isolate GMP-LS, the root and basal stem rot pathogen of sugarcane in Indonesia.</title>
        <authorList>
            <person name="Selvaraj P."/>
            <person name="Muralishankar V."/>
            <person name="Muruganantham S."/>
            <person name="Sp S."/>
            <person name="Haryani S."/>
            <person name="Lau K.J.X."/>
            <person name="Naqvi N.I."/>
        </authorList>
    </citation>
    <scope>NUCLEOTIDE SEQUENCE [LARGE SCALE GENOMIC DNA]</scope>
    <source>
        <strain evidence="1">GMP-LS</strain>
    </source>
</reference>
<evidence type="ECO:0000313" key="1">
    <source>
        <dbReference type="EMBL" id="KAK5624556.1"/>
    </source>
</evidence>
<dbReference type="Proteomes" id="UP001305414">
    <property type="component" value="Unassembled WGS sequence"/>
</dbReference>
<name>A0AAN7UFE3_9PEZI</name>
<dbReference type="AlphaFoldDB" id="A0AAN7UFE3"/>
<sequence>MILPLFPHYESFSIKFLRTFMLTVPPSPKAGTIRPTLAAQLISQFFLINAQRSAHEIPPTPVGRL</sequence>
<evidence type="ECO:0000313" key="2">
    <source>
        <dbReference type="Proteomes" id="UP001305414"/>
    </source>
</evidence>
<accession>A0AAN7UFE3</accession>
<comment type="caution">
    <text evidence="1">The sequence shown here is derived from an EMBL/GenBank/DDBJ whole genome shotgun (WGS) entry which is preliminary data.</text>
</comment>
<proteinExistence type="predicted"/>
<keyword evidence="2" id="KW-1185">Reference proteome</keyword>
<protein>
    <submittedName>
        <fullName evidence="1">Uncharacterized protein</fullName>
    </submittedName>
</protein>
<gene>
    <name evidence="1" type="ORF">RRF57_000272</name>
</gene>
<dbReference type="EMBL" id="JAWHQM010000001">
    <property type="protein sequence ID" value="KAK5624556.1"/>
    <property type="molecule type" value="Genomic_DNA"/>
</dbReference>
<organism evidence="1 2">
    <name type="scientific">Xylaria bambusicola</name>
    <dbReference type="NCBI Taxonomy" id="326684"/>
    <lineage>
        <taxon>Eukaryota</taxon>
        <taxon>Fungi</taxon>
        <taxon>Dikarya</taxon>
        <taxon>Ascomycota</taxon>
        <taxon>Pezizomycotina</taxon>
        <taxon>Sordariomycetes</taxon>
        <taxon>Xylariomycetidae</taxon>
        <taxon>Xylariales</taxon>
        <taxon>Xylariaceae</taxon>
        <taxon>Xylaria</taxon>
    </lineage>
</organism>